<dbReference type="Gene3D" id="2.130.10.10">
    <property type="entry name" value="YVTN repeat-like/Quinoprotein amine dehydrogenase"/>
    <property type="match status" value="1"/>
</dbReference>
<dbReference type="PANTHER" id="PTHR47197:SF3">
    <property type="entry name" value="DIHYDRO-HEME D1 DEHYDROGENASE"/>
    <property type="match status" value="1"/>
</dbReference>
<dbReference type="EMBL" id="JBHUIV010000020">
    <property type="protein sequence ID" value="MFD2202796.1"/>
    <property type="molecule type" value="Genomic_DNA"/>
</dbReference>
<dbReference type="Proteomes" id="UP001597414">
    <property type="component" value="Unassembled WGS sequence"/>
</dbReference>
<keyword evidence="3" id="KW-1185">Reference proteome</keyword>
<evidence type="ECO:0000313" key="2">
    <source>
        <dbReference type="EMBL" id="MFD2202796.1"/>
    </source>
</evidence>
<dbReference type="PANTHER" id="PTHR47197">
    <property type="entry name" value="PROTEIN NIRF"/>
    <property type="match status" value="1"/>
</dbReference>
<dbReference type="InterPro" id="IPR051200">
    <property type="entry name" value="Host-pathogen_enzymatic-act"/>
</dbReference>
<evidence type="ECO:0000256" key="1">
    <source>
        <dbReference type="SAM" id="Phobius"/>
    </source>
</evidence>
<keyword evidence="1" id="KW-0812">Transmembrane</keyword>
<proteinExistence type="predicted"/>
<keyword evidence="1" id="KW-1133">Transmembrane helix</keyword>
<name>A0ABW5BBN5_9BACT</name>
<comment type="caution">
    <text evidence="2">The sequence shown here is derived from an EMBL/GenBank/DDBJ whole genome shotgun (WGS) entry which is preliminary data.</text>
</comment>
<protein>
    <submittedName>
        <fullName evidence="2">YncE family protein</fullName>
    </submittedName>
</protein>
<organism evidence="2 3">
    <name type="scientific">Shivajiella indica</name>
    <dbReference type="NCBI Taxonomy" id="872115"/>
    <lineage>
        <taxon>Bacteria</taxon>
        <taxon>Pseudomonadati</taxon>
        <taxon>Bacteroidota</taxon>
        <taxon>Cytophagia</taxon>
        <taxon>Cytophagales</taxon>
        <taxon>Cyclobacteriaceae</taxon>
        <taxon>Shivajiella</taxon>
    </lineage>
</organism>
<evidence type="ECO:0000313" key="3">
    <source>
        <dbReference type="Proteomes" id="UP001597414"/>
    </source>
</evidence>
<reference evidence="3" key="1">
    <citation type="journal article" date="2019" name="Int. J. Syst. Evol. Microbiol.">
        <title>The Global Catalogue of Microorganisms (GCM) 10K type strain sequencing project: providing services to taxonomists for standard genome sequencing and annotation.</title>
        <authorList>
            <consortium name="The Broad Institute Genomics Platform"/>
            <consortium name="The Broad Institute Genome Sequencing Center for Infectious Disease"/>
            <person name="Wu L."/>
            <person name="Ma J."/>
        </authorList>
    </citation>
    <scope>NUCLEOTIDE SEQUENCE [LARGE SCALE GENOMIC DNA]</scope>
    <source>
        <strain evidence="3">KCTC 19812</strain>
    </source>
</reference>
<sequence length="378" mass="42138">MKPKKIKVIVSAVILILFSVAWIPYQNEVADPEVQSPESGRYLYVAVPGIRNYLGYGGHGILVFDMDNDHQFVKRIPTQGYLPNGKPSNVKGVAVSVALNSIFVSTLHTLQRIDLSSEKIIWEKTYEGGPDRMAISPDGKTMYLPSLEKSFWNVVDCETGDIIKKIEVYQRAHNTLYGPSGKHAYLADIASPYLHVTDTKDHTIIKKVGPFSNGVRPFTINSQETLVFANVDDLLGFEVGDLKTGEVLQSIVVEGCEKGPVRRHGNPSHGVGLTPDEKELWISDGHNMRMHVFSATPPYQQLTTIPLQDMPGWITFSMDGKYAYPSSGEVIDVETREILYLLKDEFHNYVASEKMVEVHFSNHKVSKAGDQFGIGRAK</sequence>
<dbReference type="InterPro" id="IPR015943">
    <property type="entry name" value="WD40/YVTN_repeat-like_dom_sf"/>
</dbReference>
<dbReference type="SUPFAM" id="SSF75011">
    <property type="entry name" value="3-carboxy-cis,cis-mucoante lactonizing enzyme"/>
    <property type="match status" value="1"/>
</dbReference>
<dbReference type="RefSeq" id="WP_380804244.1">
    <property type="nucleotide sequence ID" value="NZ_JBHUIV010000020.1"/>
</dbReference>
<keyword evidence="1" id="KW-0472">Membrane</keyword>
<accession>A0ABW5BBN5</accession>
<gene>
    <name evidence="2" type="ORF">ACFSKV_14555</name>
</gene>
<feature type="transmembrane region" description="Helical" evidence="1">
    <location>
        <begin position="7"/>
        <end position="25"/>
    </location>
</feature>